<feature type="domain" description="HPr kinase/phosphorylase C-terminal" evidence="11">
    <location>
        <begin position="136"/>
        <end position="296"/>
    </location>
</feature>
<feature type="domain" description="HPr(Ser) kinase/phosphorylase N-terminal" evidence="10">
    <location>
        <begin position="6"/>
        <end position="131"/>
    </location>
</feature>
<dbReference type="PANTHER" id="PTHR30305:SF1">
    <property type="entry name" value="HPR KINASE_PHOSPHORYLASE"/>
    <property type="match status" value="1"/>
</dbReference>
<keyword evidence="6 12" id="KW-0418">Kinase</keyword>
<dbReference type="EMBL" id="CP023668">
    <property type="protein sequence ID" value="ATG97640.1"/>
    <property type="molecule type" value="Genomic_DNA"/>
</dbReference>
<keyword evidence="7" id="KW-0067">ATP-binding</keyword>
<comment type="catalytic activity">
    <reaction evidence="1">
        <text>[HPr protein]-L-serine + ATP = [HPr protein]-O-phospho-L-serine + ADP + H(+)</text>
        <dbReference type="Rhea" id="RHEA:46600"/>
        <dbReference type="Rhea" id="RHEA-COMP:11602"/>
        <dbReference type="Rhea" id="RHEA-COMP:11603"/>
        <dbReference type="ChEBI" id="CHEBI:15378"/>
        <dbReference type="ChEBI" id="CHEBI:29999"/>
        <dbReference type="ChEBI" id="CHEBI:30616"/>
        <dbReference type="ChEBI" id="CHEBI:83421"/>
        <dbReference type="ChEBI" id="CHEBI:456216"/>
    </reaction>
</comment>
<dbReference type="InterPro" id="IPR003755">
    <property type="entry name" value="HPr(Ser)_kin/Pase"/>
</dbReference>
<dbReference type="Pfam" id="PF02603">
    <property type="entry name" value="Hpr_kinase_N"/>
    <property type="match status" value="1"/>
</dbReference>
<keyword evidence="8" id="KW-0511">Multifunctional enzyme</keyword>
<evidence type="ECO:0000313" key="13">
    <source>
        <dbReference type="Proteomes" id="UP000232227"/>
    </source>
</evidence>
<dbReference type="RefSeq" id="WP_096862928.1">
    <property type="nucleotide sequence ID" value="NZ_CP023668.1"/>
</dbReference>
<accession>A0A291ISB5</accession>
<evidence type="ECO:0000256" key="4">
    <source>
        <dbReference type="ARBA" id="ARBA00022679"/>
    </source>
</evidence>
<sequence length="317" mass="35113">MASKLTLKKIVDEFDMKVLSGNDRLTTNTVNVYGLNRAGLELTGFFIPGSNNSRRIVLLSSKESAYISQFNEETRSAKYDALMQEGIPGIIITQKYGDVDTITKVAKKHDFPLMQVNVSSTSEFTQKILDYFDNFFAPTQEVHGSLVNIYGQGVLITGKSGIGKSEMVIELVKSNHLFVGDDRIIITNKSSILYGKSSPVLQNLIEVRGIGIMDMAKTNGYQSIMDITTIDLVVDLFQWDGSKEDTSERLDSTYDKTDILGVKVPYIRIPVSSGRNVSTIVEAAVSQLKLVKSGNAENIVELMDKRITQEQEEESGN</sequence>
<dbReference type="NCBIfam" id="TIGR00679">
    <property type="entry name" value="hpr-ser"/>
    <property type="match status" value="1"/>
</dbReference>
<protein>
    <submittedName>
        <fullName evidence="12">HPr(Ser) kinase/phosphatase</fullName>
    </submittedName>
</protein>
<evidence type="ECO:0000259" key="11">
    <source>
        <dbReference type="Pfam" id="PF07475"/>
    </source>
</evidence>
<dbReference type="InterPro" id="IPR011104">
    <property type="entry name" value="Hpr_kin/Pase_C"/>
</dbReference>
<dbReference type="GO" id="GO:0000155">
    <property type="term" value="F:phosphorelay sensor kinase activity"/>
    <property type="evidence" value="ECO:0007669"/>
    <property type="project" value="InterPro"/>
</dbReference>
<dbReference type="Proteomes" id="UP000232227">
    <property type="component" value="Chromosome"/>
</dbReference>
<dbReference type="GO" id="GO:0006109">
    <property type="term" value="P:regulation of carbohydrate metabolic process"/>
    <property type="evidence" value="ECO:0007669"/>
    <property type="project" value="InterPro"/>
</dbReference>
<keyword evidence="4" id="KW-0808">Transferase</keyword>
<dbReference type="InterPro" id="IPR027417">
    <property type="entry name" value="P-loop_NTPase"/>
</dbReference>
<evidence type="ECO:0000256" key="3">
    <source>
        <dbReference type="ARBA" id="ARBA00022527"/>
    </source>
</evidence>
<evidence type="ECO:0000256" key="9">
    <source>
        <dbReference type="ARBA" id="ARBA00047657"/>
    </source>
</evidence>
<dbReference type="InterPro" id="IPR028979">
    <property type="entry name" value="Ser_kin/Pase_Hpr-like_N_sf"/>
</dbReference>
<dbReference type="OrthoDB" id="9778803at2"/>
<dbReference type="SUPFAM" id="SSF53795">
    <property type="entry name" value="PEP carboxykinase-like"/>
    <property type="match status" value="1"/>
</dbReference>
<keyword evidence="13" id="KW-1185">Reference proteome</keyword>
<dbReference type="InterPro" id="IPR011126">
    <property type="entry name" value="Hpr_kin/Pase_Hpr_N"/>
</dbReference>
<evidence type="ECO:0000256" key="6">
    <source>
        <dbReference type="ARBA" id="ARBA00022777"/>
    </source>
</evidence>
<keyword evidence="5" id="KW-0547">Nucleotide-binding</keyword>
<organism evidence="12 13">
    <name type="scientific">Mesoplasma lactucae ATCC 49193</name>
    <dbReference type="NCBI Taxonomy" id="81460"/>
    <lineage>
        <taxon>Bacteria</taxon>
        <taxon>Bacillati</taxon>
        <taxon>Mycoplasmatota</taxon>
        <taxon>Mollicutes</taxon>
        <taxon>Entomoplasmatales</taxon>
        <taxon>Entomoplasmataceae</taxon>
        <taxon>Mesoplasma</taxon>
    </lineage>
</organism>
<evidence type="ECO:0000256" key="2">
    <source>
        <dbReference type="ARBA" id="ARBA00006883"/>
    </source>
</evidence>
<dbReference type="GO" id="GO:0005524">
    <property type="term" value="F:ATP binding"/>
    <property type="evidence" value="ECO:0007669"/>
    <property type="project" value="UniProtKB-KW"/>
</dbReference>
<dbReference type="KEGG" id="mlac:CP520_02780"/>
<comment type="catalytic activity">
    <reaction evidence="9">
        <text>[HPr protein]-O-phospho-L-serine + phosphate + H(+) = [HPr protein]-L-serine + diphosphate</text>
        <dbReference type="Rhea" id="RHEA:46604"/>
        <dbReference type="Rhea" id="RHEA-COMP:11602"/>
        <dbReference type="Rhea" id="RHEA-COMP:11603"/>
        <dbReference type="ChEBI" id="CHEBI:15378"/>
        <dbReference type="ChEBI" id="CHEBI:29999"/>
        <dbReference type="ChEBI" id="CHEBI:33019"/>
        <dbReference type="ChEBI" id="CHEBI:43474"/>
        <dbReference type="ChEBI" id="CHEBI:83421"/>
    </reaction>
</comment>
<dbReference type="CDD" id="cd01918">
    <property type="entry name" value="HprK_C"/>
    <property type="match status" value="1"/>
</dbReference>
<reference evidence="12 13" key="1">
    <citation type="submission" date="2017-09" db="EMBL/GenBank/DDBJ databases">
        <title>SPAdes assembly of the Mesoplasma lactucae genome.</title>
        <authorList>
            <person name="Knight T.F."/>
            <person name="Rubinstein R."/>
            <person name="Citino T."/>
        </authorList>
    </citation>
    <scope>NUCLEOTIDE SEQUENCE [LARGE SCALE GENOMIC DNA]</scope>
    <source>
        <strain evidence="12 13">831-C4</strain>
    </source>
</reference>
<dbReference type="SUPFAM" id="SSF75138">
    <property type="entry name" value="HprK N-terminal domain-like"/>
    <property type="match status" value="1"/>
</dbReference>
<evidence type="ECO:0000256" key="5">
    <source>
        <dbReference type="ARBA" id="ARBA00022741"/>
    </source>
</evidence>
<evidence type="ECO:0000259" key="10">
    <source>
        <dbReference type="Pfam" id="PF02603"/>
    </source>
</evidence>
<dbReference type="AlphaFoldDB" id="A0A291ISB5"/>
<evidence type="ECO:0000256" key="7">
    <source>
        <dbReference type="ARBA" id="ARBA00022840"/>
    </source>
</evidence>
<evidence type="ECO:0000256" key="8">
    <source>
        <dbReference type="ARBA" id="ARBA00023268"/>
    </source>
</evidence>
<evidence type="ECO:0000256" key="1">
    <source>
        <dbReference type="ARBA" id="ARBA00001120"/>
    </source>
</evidence>
<proteinExistence type="inferred from homology"/>
<dbReference type="Gene3D" id="3.40.1390.20">
    <property type="entry name" value="HprK N-terminal domain-like"/>
    <property type="match status" value="1"/>
</dbReference>
<evidence type="ECO:0000313" key="12">
    <source>
        <dbReference type="EMBL" id="ATG97640.1"/>
    </source>
</evidence>
<keyword evidence="3" id="KW-0723">Serine/threonine-protein kinase</keyword>
<gene>
    <name evidence="12" type="ORF">CP520_02780</name>
</gene>
<dbReference type="PANTHER" id="PTHR30305">
    <property type="entry name" value="PROTEIN YJDM-RELATED"/>
    <property type="match status" value="1"/>
</dbReference>
<dbReference type="Pfam" id="PF07475">
    <property type="entry name" value="Hpr_kinase_C"/>
    <property type="match status" value="1"/>
</dbReference>
<name>A0A291ISB5_9MOLU</name>
<comment type="similarity">
    <text evidence="2">Belongs to the HPrK/P family.</text>
</comment>
<dbReference type="GO" id="GO:0004674">
    <property type="term" value="F:protein serine/threonine kinase activity"/>
    <property type="evidence" value="ECO:0007669"/>
    <property type="project" value="UniProtKB-KW"/>
</dbReference>
<dbReference type="Gene3D" id="3.40.50.300">
    <property type="entry name" value="P-loop containing nucleotide triphosphate hydrolases"/>
    <property type="match status" value="1"/>
</dbReference>